<feature type="region of interest" description="Disordered" evidence="1">
    <location>
        <begin position="1"/>
        <end position="176"/>
    </location>
</feature>
<organism evidence="2">
    <name type="scientific">Zea mays</name>
    <name type="common">Maize</name>
    <dbReference type="NCBI Taxonomy" id="4577"/>
    <lineage>
        <taxon>Eukaryota</taxon>
        <taxon>Viridiplantae</taxon>
        <taxon>Streptophyta</taxon>
        <taxon>Embryophyta</taxon>
        <taxon>Tracheophyta</taxon>
        <taxon>Spermatophyta</taxon>
        <taxon>Magnoliopsida</taxon>
        <taxon>Liliopsida</taxon>
        <taxon>Poales</taxon>
        <taxon>Poaceae</taxon>
        <taxon>PACMAD clade</taxon>
        <taxon>Panicoideae</taxon>
        <taxon>Andropogonodae</taxon>
        <taxon>Andropogoneae</taxon>
        <taxon>Tripsacinae</taxon>
        <taxon>Zea</taxon>
    </lineage>
</organism>
<feature type="compositionally biased region" description="Pro residues" evidence="1">
    <location>
        <begin position="1"/>
        <end position="18"/>
    </location>
</feature>
<gene>
    <name evidence="2" type="ORF">ZEAMMB73_Zm00001d028564</name>
</gene>
<sequence length="212" mass="21866">MSPSAAPPTHQPTSPNPQSPNAGRAPARDLKKAEARVPAWGERSKDGTLNRVRVAPTGVTAVHPQASMAFAGGPPTTRPNARSQPARAPHLPPGMRTTANAARATTAHMPTPHTTTEEPDPPLLADARLSPRPQRSLGREGRGGEEESATHSAYTSPKPTPLPTQTPPAASATRPCPLARCRQNAVEALAGPAALEKGRGGGGPDGVQLHVA</sequence>
<dbReference type="EMBL" id="CM007647">
    <property type="protein sequence ID" value="ONL96402.1"/>
    <property type="molecule type" value="Genomic_DNA"/>
</dbReference>
<proteinExistence type="predicted"/>
<feature type="compositionally biased region" description="Low complexity" evidence="1">
    <location>
        <begin position="96"/>
        <end position="114"/>
    </location>
</feature>
<feature type="region of interest" description="Disordered" evidence="1">
    <location>
        <begin position="192"/>
        <end position="212"/>
    </location>
</feature>
<dbReference type="InParanoid" id="A0A1D6JXJ9"/>
<evidence type="ECO:0000313" key="2">
    <source>
        <dbReference type="EMBL" id="ONL96402.1"/>
    </source>
</evidence>
<accession>A0A1D6JXJ9</accession>
<name>A0A1D6JXJ9_MAIZE</name>
<dbReference type="PaxDb" id="4577-AC204035.3_FGP003"/>
<protein>
    <submittedName>
        <fullName evidence="2">Uncharacterized protein</fullName>
    </submittedName>
</protein>
<feature type="compositionally biased region" description="Basic and acidic residues" evidence="1">
    <location>
        <begin position="137"/>
        <end position="149"/>
    </location>
</feature>
<feature type="compositionally biased region" description="Basic and acidic residues" evidence="1">
    <location>
        <begin position="26"/>
        <end position="35"/>
    </location>
</feature>
<dbReference type="AlphaFoldDB" id="A0A1D6JXJ9"/>
<reference evidence="2" key="1">
    <citation type="submission" date="2015-12" db="EMBL/GenBank/DDBJ databases">
        <title>Update maize B73 reference genome by single molecule sequencing technologies.</title>
        <authorList>
            <consortium name="Maize Genome Sequencing Project"/>
            <person name="Ware D."/>
        </authorList>
    </citation>
    <scope>NUCLEOTIDE SEQUENCE [LARGE SCALE GENOMIC DNA]</scope>
    <source>
        <tissue evidence="2">Seedling</tissue>
    </source>
</reference>
<evidence type="ECO:0000256" key="1">
    <source>
        <dbReference type="SAM" id="MobiDB-lite"/>
    </source>
</evidence>